<proteinExistence type="predicted"/>
<gene>
    <name evidence="2" type="ORF">FRACYDRAFT_256177</name>
</gene>
<dbReference type="AlphaFoldDB" id="A0A1E7EJU6"/>
<feature type="region of interest" description="Disordered" evidence="1">
    <location>
        <begin position="183"/>
        <end position="205"/>
    </location>
</feature>
<organism evidence="2 3">
    <name type="scientific">Fragilariopsis cylindrus CCMP1102</name>
    <dbReference type="NCBI Taxonomy" id="635003"/>
    <lineage>
        <taxon>Eukaryota</taxon>
        <taxon>Sar</taxon>
        <taxon>Stramenopiles</taxon>
        <taxon>Ochrophyta</taxon>
        <taxon>Bacillariophyta</taxon>
        <taxon>Bacillariophyceae</taxon>
        <taxon>Bacillariophycidae</taxon>
        <taxon>Bacillariales</taxon>
        <taxon>Bacillariaceae</taxon>
        <taxon>Fragilariopsis</taxon>
    </lineage>
</organism>
<dbReference type="InterPro" id="IPR027417">
    <property type="entry name" value="P-loop_NTPase"/>
</dbReference>
<dbReference type="Proteomes" id="UP000095751">
    <property type="component" value="Unassembled WGS sequence"/>
</dbReference>
<dbReference type="InParanoid" id="A0A1E7EJU6"/>
<feature type="compositionally biased region" description="Low complexity" evidence="1">
    <location>
        <begin position="183"/>
        <end position="193"/>
    </location>
</feature>
<accession>A0A1E7EJU6</accession>
<dbReference type="EMBL" id="KV784425">
    <property type="protein sequence ID" value="OEU06148.1"/>
    <property type="molecule type" value="Genomic_DNA"/>
</dbReference>
<sequence length="267" mass="30604">MTKTLFTQHTTGSFATPGSIVTVCCGWIPGPDFGALGMHFPHWKVITQKDELSQRWKPRPDFGALGMCSSHWKVVQGVMQTRTWENFPFGRNYKNGEPNRAGIIESSYLNGLAQNGDGDSGDEKENDNYSFDYFAFGLNRTHLNIAKQRLRDMFDVILILERPDTYQQLYKYFEFIKVSGSDNNNNTNNSAAGDGDGEDDPIYALPKNNEKYDYDKEDKMLRQKNTKLLYTREEFYKYNALDKELYEYAIELSLSKTTSTSTTTSQQ</sequence>
<name>A0A1E7EJU6_9STRA</name>
<protein>
    <submittedName>
        <fullName evidence="2">Uncharacterized protein</fullName>
    </submittedName>
</protein>
<evidence type="ECO:0000313" key="3">
    <source>
        <dbReference type="Proteomes" id="UP000095751"/>
    </source>
</evidence>
<reference evidence="2 3" key="1">
    <citation type="submission" date="2016-09" db="EMBL/GenBank/DDBJ databases">
        <title>Extensive genetic diversity and differential bi-allelic expression allows diatom success in the polar Southern Ocean.</title>
        <authorList>
            <consortium name="DOE Joint Genome Institute"/>
            <person name="Mock T."/>
            <person name="Otillar R.P."/>
            <person name="Strauss J."/>
            <person name="Dupont C."/>
            <person name="Frickenhaus S."/>
            <person name="Maumus F."/>
            <person name="Mcmullan M."/>
            <person name="Sanges R."/>
            <person name="Schmutz J."/>
            <person name="Toseland A."/>
            <person name="Valas R."/>
            <person name="Veluchamy A."/>
            <person name="Ward B.J."/>
            <person name="Allen A."/>
            <person name="Barry K."/>
            <person name="Falciatore A."/>
            <person name="Ferrante M."/>
            <person name="Fortunato A.E."/>
            <person name="Gloeckner G."/>
            <person name="Gruber A."/>
            <person name="Hipkin R."/>
            <person name="Janech M."/>
            <person name="Kroth P."/>
            <person name="Leese F."/>
            <person name="Lindquist E."/>
            <person name="Lyon B.R."/>
            <person name="Martin J."/>
            <person name="Mayer C."/>
            <person name="Parker M."/>
            <person name="Quesneville H."/>
            <person name="Raymond J."/>
            <person name="Uhlig C."/>
            <person name="Valentin K.U."/>
            <person name="Worden A.Z."/>
            <person name="Armbrust E.V."/>
            <person name="Bowler C."/>
            <person name="Green B."/>
            <person name="Moulton V."/>
            <person name="Van Oosterhout C."/>
            <person name="Grigoriev I."/>
        </authorList>
    </citation>
    <scope>NUCLEOTIDE SEQUENCE [LARGE SCALE GENOMIC DNA]</scope>
    <source>
        <strain evidence="2 3">CCMP1102</strain>
    </source>
</reference>
<dbReference type="Gene3D" id="3.40.50.300">
    <property type="entry name" value="P-loop containing nucleotide triphosphate hydrolases"/>
    <property type="match status" value="1"/>
</dbReference>
<evidence type="ECO:0000313" key="2">
    <source>
        <dbReference type="EMBL" id="OEU06148.1"/>
    </source>
</evidence>
<keyword evidence="3" id="KW-1185">Reference proteome</keyword>
<evidence type="ECO:0000256" key="1">
    <source>
        <dbReference type="SAM" id="MobiDB-lite"/>
    </source>
</evidence>
<dbReference type="KEGG" id="fcy:FRACYDRAFT_256177"/>